<gene>
    <name evidence="2" type="ORF">FCL40_05140</name>
</gene>
<feature type="transmembrane region" description="Helical" evidence="1">
    <location>
        <begin position="12"/>
        <end position="34"/>
    </location>
</feature>
<dbReference type="RefSeq" id="WP_136851999.1">
    <property type="nucleotide sequence ID" value="NZ_SWCI01000002.1"/>
</dbReference>
<protein>
    <recommendedName>
        <fullName evidence="4">DUF805 domain-containing protein</fullName>
    </recommendedName>
</protein>
<evidence type="ECO:0000313" key="3">
    <source>
        <dbReference type="Proteomes" id="UP000305674"/>
    </source>
</evidence>
<dbReference type="EMBL" id="SWCI01000002">
    <property type="protein sequence ID" value="TKB50536.1"/>
    <property type="molecule type" value="Genomic_DNA"/>
</dbReference>
<keyword evidence="1" id="KW-0812">Transmembrane</keyword>
<name>A0A4U1BIC8_9GAMM</name>
<feature type="transmembrane region" description="Helical" evidence="1">
    <location>
        <begin position="70"/>
        <end position="88"/>
    </location>
</feature>
<comment type="caution">
    <text evidence="2">The sequence shown here is derived from an EMBL/GenBank/DDBJ whole genome shotgun (WGS) entry which is preliminary data.</text>
</comment>
<sequence length="359" mass="38625">MKTLFCVKGQDSPLRFAAIQGMALLGCAAIISLFLGVPLVARYLALSLAIGLYPVLRASSERRAHECGTVGWPVALPLAATLVFIAAIPYLTSGMAMLLLVVWAGAVAQLALRPTNRLLDTVQVNGYRGPMVQSVASVVNRNRVEPSLAGSSVAAPESPVLAEESQDLPAGTVLYLQLWRHSLNLSALPATAKGALGLVLMSALAAPLVPGMLAQMAAAEPEATPVEQSSEPVVAERPRAEAELKMPDSYWLWMTKGALTVRWQGDETAAGPLWDYATAEGDSSCAELVFNDDSAYRPYRVEVEADSFFMASFSPMDTEIIIKQLARRGSFSLCGYDFSLKGSTKALKSQSYFEWYLNQ</sequence>
<evidence type="ECO:0008006" key="4">
    <source>
        <dbReference type="Google" id="ProtNLM"/>
    </source>
</evidence>
<keyword evidence="1" id="KW-1133">Transmembrane helix</keyword>
<evidence type="ECO:0000313" key="2">
    <source>
        <dbReference type="EMBL" id="TKB50536.1"/>
    </source>
</evidence>
<dbReference type="AlphaFoldDB" id="A0A4U1BIC8"/>
<keyword evidence="1" id="KW-0472">Membrane</keyword>
<organism evidence="2 3">
    <name type="scientific">Ferrimonas sediminicola</name>
    <dbReference type="NCBI Taxonomy" id="2569538"/>
    <lineage>
        <taxon>Bacteria</taxon>
        <taxon>Pseudomonadati</taxon>
        <taxon>Pseudomonadota</taxon>
        <taxon>Gammaproteobacteria</taxon>
        <taxon>Alteromonadales</taxon>
        <taxon>Ferrimonadaceae</taxon>
        <taxon>Ferrimonas</taxon>
    </lineage>
</organism>
<accession>A0A4U1BIC8</accession>
<reference evidence="2 3" key="1">
    <citation type="submission" date="2019-04" db="EMBL/GenBank/DDBJ databases">
        <authorList>
            <person name="Hwang J.C."/>
        </authorList>
    </citation>
    <scope>NUCLEOTIDE SEQUENCE [LARGE SCALE GENOMIC DNA]</scope>
    <source>
        <strain evidence="2 3">IMCC35001</strain>
    </source>
</reference>
<dbReference type="Proteomes" id="UP000305674">
    <property type="component" value="Unassembled WGS sequence"/>
</dbReference>
<evidence type="ECO:0000256" key="1">
    <source>
        <dbReference type="SAM" id="Phobius"/>
    </source>
</evidence>
<keyword evidence="3" id="KW-1185">Reference proteome</keyword>
<feature type="transmembrane region" description="Helical" evidence="1">
    <location>
        <begin position="40"/>
        <end position="58"/>
    </location>
</feature>
<proteinExistence type="predicted"/>
<dbReference type="OrthoDB" id="6396106at2"/>
<dbReference type="PROSITE" id="PS51257">
    <property type="entry name" value="PROKAR_LIPOPROTEIN"/>
    <property type="match status" value="1"/>
</dbReference>